<organism evidence="2 3">
    <name type="scientific">Gordonia iterans</name>
    <dbReference type="NCBI Taxonomy" id="1004901"/>
    <lineage>
        <taxon>Bacteria</taxon>
        <taxon>Bacillati</taxon>
        <taxon>Actinomycetota</taxon>
        <taxon>Actinomycetes</taxon>
        <taxon>Mycobacteriales</taxon>
        <taxon>Gordoniaceae</taxon>
        <taxon>Gordonia</taxon>
    </lineage>
</organism>
<accession>A0A2S0KD32</accession>
<feature type="transmembrane region" description="Helical" evidence="1">
    <location>
        <begin position="12"/>
        <end position="35"/>
    </location>
</feature>
<evidence type="ECO:0000313" key="3">
    <source>
        <dbReference type="Proteomes" id="UP000239814"/>
    </source>
</evidence>
<protein>
    <recommendedName>
        <fullName evidence="4">Pyrrolo-quinoline quinone</fullName>
    </recommendedName>
</protein>
<keyword evidence="1" id="KW-0812">Transmembrane</keyword>
<dbReference type="KEGG" id="git:C6V83_04130"/>
<reference evidence="2 3" key="1">
    <citation type="submission" date="2018-03" db="EMBL/GenBank/DDBJ databases">
        <title>Characteristics and genome of n-alkane degrading marine bacteria Gordonia iterans isolated from crude oil contaminated in Tae-an, South Korea.</title>
        <authorList>
            <person name="Lee S.-S."/>
            <person name="Kim H."/>
        </authorList>
    </citation>
    <scope>NUCLEOTIDE SEQUENCE [LARGE SCALE GENOMIC DNA]</scope>
    <source>
        <strain evidence="2 3">Co17</strain>
    </source>
</reference>
<evidence type="ECO:0000256" key="1">
    <source>
        <dbReference type="SAM" id="Phobius"/>
    </source>
</evidence>
<dbReference type="Proteomes" id="UP000239814">
    <property type="component" value="Chromosome"/>
</dbReference>
<proteinExistence type="predicted"/>
<keyword evidence="1" id="KW-1133">Transmembrane helix</keyword>
<keyword evidence="1" id="KW-0472">Membrane</keyword>
<dbReference type="AlphaFoldDB" id="A0A2S0KD32"/>
<dbReference type="OrthoDB" id="4364694at2"/>
<evidence type="ECO:0008006" key="4">
    <source>
        <dbReference type="Google" id="ProtNLM"/>
    </source>
</evidence>
<dbReference type="EMBL" id="CP027433">
    <property type="protein sequence ID" value="AVL99588.1"/>
    <property type="molecule type" value="Genomic_DNA"/>
</dbReference>
<dbReference type="RefSeq" id="WP_105941323.1">
    <property type="nucleotide sequence ID" value="NZ_CP027433.1"/>
</dbReference>
<keyword evidence="3" id="KW-1185">Reference proteome</keyword>
<gene>
    <name evidence="2" type="ORF">C6V83_04130</name>
</gene>
<sequence>MSREDFSRRRRPFGIAAVGIVGSLLLVVVAGVVLWGPAAPAYTAGDGALRGYGSAPEPAWTLDDATLPGLAGEGRVTVDDQRGDDWLVAYPSDYGRAFVPIDVRTGLPRWPEPVRVGLGDCAINAEHRIGCAVKNGDVPDGFYLIDDDGRAQSAGPLDDTASVTAVGRNFLRVNQFGRQASLRTPEGATLWNRSFAATAYPRLPHNTLVVDTADGRGFILDKADGESIVECDECDVWVYTGGAVTQSGAGAQRELRVYPRTGREISSTPVRTAPSLTVVPGPAALPIFTGTGPGQLMETSGRYEVVDPATGAGLWQLGDPELSKVNARPCGTVVSFRMKDDSRRFYTLADGRALGAMAPPSYLDPDHNLNLLSCVGSSGDGGPDTKVLFASRDKLSAFDAGSGALVWDLDINGTVDSVDGYVVLTQGQSITVLAPS</sequence>
<evidence type="ECO:0000313" key="2">
    <source>
        <dbReference type="EMBL" id="AVL99588.1"/>
    </source>
</evidence>
<name>A0A2S0KD32_9ACTN</name>